<dbReference type="STRING" id="349102.Rsph17025_1752"/>
<dbReference type="InterPro" id="IPR033855">
    <property type="entry name" value="Protein_C"/>
</dbReference>
<feature type="compositionally biased region" description="Basic and acidic residues" evidence="2">
    <location>
        <begin position="213"/>
        <end position="222"/>
    </location>
</feature>
<dbReference type="InterPro" id="IPR002142">
    <property type="entry name" value="Peptidase_S49"/>
</dbReference>
<comment type="similarity">
    <text evidence="1">Belongs to the peptidase S49 family.</text>
</comment>
<dbReference type="InterPro" id="IPR029045">
    <property type="entry name" value="ClpP/crotonase-like_dom_sf"/>
</dbReference>
<organism evidence="4">
    <name type="scientific">Cereibacter sphaeroides (strain ATCC 17025 / ATH 2.4.3)</name>
    <name type="common">Rhodobacter sphaeroides</name>
    <dbReference type="NCBI Taxonomy" id="349102"/>
    <lineage>
        <taxon>Bacteria</taxon>
        <taxon>Pseudomonadati</taxon>
        <taxon>Pseudomonadota</taxon>
        <taxon>Alphaproteobacteria</taxon>
        <taxon>Rhodobacterales</taxon>
        <taxon>Paracoccaceae</taxon>
        <taxon>Cereibacter</taxon>
    </lineage>
</organism>
<evidence type="ECO:0000259" key="3">
    <source>
        <dbReference type="Pfam" id="PF01343"/>
    </source>
</evidence>
<dbReference type="GO" id="GO:0006508">
    <property type="term" value="P:proteolysis"/>
    <property type="evidence" value="ECO:0007669"/>
    <property type="project" value="InterPro"/>
</dbReference>
<dbReference type="Pfam" id="PF01343">
    <property type="entry name" value="Peptidase_S49"/>
    <property type="match status" value="1"/>
</dbReference>
<evidence type="ECO:0000256" key="2">
    <source>
        <dbReference type="SAM" id="MobiDB-lite"/>
    </source>
</evidence>
<dbReference type="BioCyc" id="RSPH349102:G1G8M-1806-MONOMER"/>
<dbReference type="eggNOG" id="COG0616">
    <property type="taxonomic scope" value="Bacteria"/>
</dbReference>
<dbReference type="HOGENOM" id="CLU_046540_2_0_5"/>
<feature type="region of interest" description="Disordered" evidence="2">
    <location>
        <begin position="287"/>
        <end position="314"/>
    </location>
</feature>
<evidence type="ECO:0000313" key="4">
    <source>
        <dbReference type="EMBL" id="ABP70645.1"/>
    </source>
</evidence>
<dbReference type="CDD" id="cd07022">
    <property type="entry name" value="S49_Sppa_36K_type"/>
    <property type="match status" value="1"/>
</dbReference>
<gene>
    <name evidence="4" type="ordered locus">Rsph17025_1752</name>
</gene>
<accession>A4WTD1</accession>
<evidence type="ECO:0000256" key="1">
    <source>
        <dbReference type="ARBA" id="ARBA00008683"/>
    </source>
</evidence>
<reference evidence="4" key="1">
    <citation type="submission" date="2007-04" db="EMBL/GenBank/DDBJ databases">
        <title>Complete sequence of chromosome of Rhodobacter sphaeroides ATCC 17025.</title>
        <authorList>
            <consortium name="US DOE Joint Genome Institute"/>
            <person name="Copeland A."/>
            <person name="Lucas S."/>
            <person name="Lapidus A."/>
            <person name="Barry K."/>
            <person name="Detter J.C."/>
            <person name="Glavina del Rio T."/>
            <person name="Hammon N."/>
            <person name="Israni S."/>
            <person name="Dalin E."/>
            <person name="Tice H."/>
            <person name="Pitluck S."/>
            <person name="Chertkov O."/>
            <person name="Brettin T."/>
            <person name="Bruce D."/>
            <person name="Han C."/>
            <person name="Schmutz J."/>
            <person name="Larimer F."/>
            <person name="Land M."/>
            <person name="Hauser L."/>
            <person name="Kyrpides N."/>
            <person name="Kim E."/>
            <person name="Richardson P."/>
            <person name="Mackenzie C."/>
            <person name="Choudhary M."/>
            <person name="Donohue T.J."/>
            <person name="Kaplan S."/>
        </authorList>
    </citation>
    <scope>NUCLEOTIDE SEQUENCE [LARGE SCALE GENOMIC DNA]</scope>
    <source>
        <strain evidence="4">ATCC 17025</strain>
    </source>
</reference>
<dbReference type="EMBL" id="CP000661">
    <property type="protein sequence ID" value="ABP70645.1"/>
    <property type="molecule type" value="Genomic_DNA"/>
</dbReference>
<dbReference type="PANTHER" id="PTHR42987:SF4">
    <property type="entry name" value="PROTEASE SOHB-RELATED"/>
    <property type="match status" value="1"/>
</dbReference>
<name>A4WTD1_CERS5</name>
<dbReference type="GO" id="GO:0008233">
    <property type="term" value="F:peptidase activity"/>
    <property type="evidence" value="ECO:0007669"/>
    <property type="project" value="InterPro"/>
</dbReference>
<proteinExistence type="inferred from homology"/>
<dbReference type="PANTHER" id="PTHR42987">
    <property type="entry name" value="PEPTIDASE S49"/>
    <property type="match status" value="1"/>
</dbReference>
<feature type="region of interest" description="Disordered" evidence="2">
    <location>
        <begin position="189"/>
        <end position="222"/>
    </location>
</feature>
<feature type="domain" description="Peptidase S49" evidence="3">
    <location>
        <begin position="146"/>
        <end position="283"/>
    </location>
</feature>
<dbReference type="Gene3D" id="3.90.226.10">
    <property type="entry name" value="2-enoyl-CoA Hydratase, Chain A, domain 1"/>
    <property type="match status" value="1"/>
</dbReference>
<dbReference type="KEGG" id="rsq:Rsph17025_1752"/>
<protein>
    <submittedName>
        <fullName evidence="4">Peptidase S49</fullName>
    </submittedName>
</protein>
<feature type="compositionally biased region" description="Basic and acidic residues" evidence="2">
    <location>
        <begin position="304"/>
        <end position="314"/>
    </location>
</feature>
<dbReference type="AlphaFoldDB" id="A4WTD1"/>
<sequence length="314" mass="32229">MTKDISALVAAIRAHPWAIQPAYLEAIEAIAARAFEAGTLLPVAEDGHQARLQESLSAVAAVGTPLEGARMSTVRDGVAVVPVFGPIFPRANMINSSAGGTSLDAIMRDMRVALADGNVERIVMVFDTPGGVVSGLGEAAEGIRGASKPITGFVTGIAASAGYWLASQAAELVVERAASVGSIGVVASTSRQEGPGADGRRSYEIVSSGAPRKRPDPSTDEGRAAIQEEVDAIEAVFVGDVAKGRKTTATTVLSSFGRGAMVPAGAAIDAGMADRIGTLESVLRNPGRTRVNTGGRRALAAAEVETRRRAADRS</sequence>
<dbReference type="SUPFAM" id="SSF52096">
    <property type="entry name" value="ClpP/crotonase"/>
    <property type="match status" value="1"/>
</dbReference>